<proteinExistence type="predicted"/>
<evidence type="ECO:0000256" key="1">
    <source>
        <dbReference type="SAM" id="Phobius"/>
    </source>
</evidence>
<keyword evidence="1" id="KW-1133">Transmembrane helix</keyword>
<evidence type="ECO:0000259" key="3">
    <source>
        <dbReference type="Pfam" id="PF20152"/>
    </source>
</evidence>
<reference evidence="4 5" key="1">
    <citation type="journal article" date="2012" name="Proc. Natl. Acad. Sci. U.S.A.">
        <title>Comparative genomics of Ceriporiopsis subvermispora and Phanerochaete chrysosporium provide insight into selective ligninolysis.</title>
        <authorList>
            <person name="Fernandez-Fueyo E."/>
            <person name="Ruiz-Duenas F.J."/>
            <person name="Ferreira P."/>
            <person name="Floudas D."/>
            <person name="Hibbett D.S."/>
            <person name="Canessa P."/>
            <person name="Larrondo L.F."/>
            <person name="James T.Y."/>
            <person name="Seelenfreund D."/>
            <person name="Lobos S."/>
            <person name="Polanco R."/>
            <person name="Tello M."/>
            <person name="Honda Y."/>
            <person name="Watanabe T."/>
            <person name="Watanabe T."/>
            <person name="Ryu J.S."/>
            <person name="Kubicek C.P."/>
            <person name="Schmoll M."/>
            <person name="Gaskell J."/>
            <person name="Hammel K.E."/>
            <person name="St John F.J."/>
            <person name="Vanden Wymelenberg A."/>
            <person name="Sabat G."/>
            <person name="Splinter BonDurant S."/>
            <person name="Syed K."/>
            <person name="Yadav J.S."/>
            <person name="Doddapaneni H."/>
            <person name="Subramanian V."/>
            <person name="Lavin J.L."/>
            <person name="Oguiza J.A."/>
            <person name="Perez G."/>
            <person name="Pisabarro A.G."/>
            <person name="Ramirez L."/>
            <person name="Santoyo F."/>
            <person name="Master E."/>
            <person name="Coutinho P.M."/>
            <person name="Henrissat B."/>
            <person name="Lombard V."/>
            <person name="Magnuson J.K."/>
            <person name="Kuees U."/>
            <person name="Hori C."/>
            <person name="Igarashi K."/>
            <person name="Samejima M."/>
            <person name="Held B.W."/>
            <person name="Barry K.W."/>
            <person name="LaButti K.M."/>
            <person name="Lapidus A."/>
            <person name="Lindquist E.A."/>
            <person name="Lucas S.M."/>
            <person name="Riley R."/>
            <person name="Salamov A.A."/>
            <person name="Hoffmeister D."/>
            <person name="Schwenk D."/>
            <person name="Hadar Y."/>
            <person name="Yarden O."/>
            <person name="de Vries R.P."/>
            <person name="Wiebenga A."/>
            <person name="Stenlid J."/>
            <person name="Eastwood D."/>
            <person name="Grigoriev I.V."/>
            <person name="Berka R.M."/>
            <person name="Blanchette R.A."/>
            <person name="Kersten P."/>
            <person name="Martinez A.T."/>
            <person name="Vicuna R."/>
            <person name="Cullen D."/>
        </authorList>
    </citation>
    <scope>NUCLEOTIDE SEQUENCE [LARGE SCALE GENOMIC DNA]</scope>
    <source>
        <strain evidence="4 5">B</strain>
    </source>
</reference>
<dbReference type="EMBL" id="KB445796">
    <property type="protein sequence ID" value="EMD37289.1"/>
    <property type="molecule type" value="Genomic_DNA"/>
</dbReference>
<keyword evidence="1" id="KW-0472">Membrane</keyword>
<feature type="transmembrane region" description="Helical" evidence="1">
    <location>
        <begin position="246"/>
        <end position="267"/>
    </location>
</feature>
<dbReference type="Proteomes" id="UP000016930">
    <property type="component" value="Unassembled WGS sequence"/>
</dbReference>
<sequence>MMFHDFTLTVIVRLIATITNYIAPSSEYTRIPALRVTGIDPSRSTAKSQGNMGAFDLILGPILMGTIVNTFLMGVMLVQCYVYFMRFNGDKWWMKPMVWFLLFMDTLSSCLYIYMSYAYLVTNFGNIPAIEVANAGVLPYPLLTGITALVVQFYFAWRVKLLIRSPLLTYSIVILSCVQMLASLGTTIGGVIVKDFASLIKVKQISLVWLFGSVVTDTIITVSLVWYLRRNRTGFSNHLTDRLIRLILQTGLLTTTCALGVVIAYLVSESTVHLAFGVPLSKLYTNSLMSSLNARKGWNPDDFTRASTFTTRSAPVKTEVRMTTFVESDTVHEGLQLTPIKQKNLEGNFSTNVTIMA</sequence>
<feature type="transmembrane region" description="Helical" evidence="1">
    <location>
        <begin position="96"/>
        <end position="117"/>
    </location>
</feature>
<dbReference type="AlphaFoldDB" id="M2PLN7"/>
<feature type="signal peptide" evidence="2">
    <location>
        <begin position="1"/>
        <end position="17"/>
    </location>
</feature>
<feature type="transmembrane region" description="Helical" evidence="1">
    <location>
        <begin position="167"/>
        <end position="193"/>
    </location>
</feature>
<dbReference type="PANTHER" id="PTHR40465:SF1">
    <property type="entry name" value="DUF6534 DOMAIN-CONTAINING PROTEIN"/>
    <property type="match status" value="1"/>
</dbReference>
<evidence type="ECO:0000313" key="4">
    <source>
        <dbReference type="EMBL" id="EMD37289.1"/>
    </source>
</evidence>
<dbReference type="PANTHER" id="PTHR40465">
    <property type="entry name" value="CHROMOSOME 1, WHOLE GENOME SHOTGUN SEQUENCE"/>
    <property type="match status" value="1"/>
</dbReference>
<feature type="domain" description="DUF6534" evidence="3">
    <location>
        <begin position="213"/>
        <end position="296"/>
    </location>
</feature>
<protein>
    <recommendedName>
        <fullName evidence="3">DUF6534 domain-containing protein</fullName>
    </recommendedName>
</protein>
<keyword evidence="2" id="KW-0732">Signal</keyword>
<dbReference type="STRING" id="914234.M2PLN7"/>
<gene>
    <name evidence="4" type="ORF">CERSUDRAFT_123287</name>
</gene>
<evidence type="ECO:0000313" key="5">
    <source>
        <dbReference type="Proteomes" id="UP000016930"/>
    </source>
</evidence>
<dbReference type="OrthoDB" id="3265526at2759"/>
<feature type="transmembrane region" description="Helical" evidence="1">
    <location>
        <begin position="137"/>
        <end position="155"/>
    </location>
</feature>
<dbReference type="HOGENOM" id="CLU_046025_2_0_1"/>
<feature type="transmembrane region" description="Helical" evidence="1">
    <location>
        <begin position="58"/>
        <end position="84"/>
    </location>
</feature>
<evidence type="ECO:0000256" key="2">
    <source>
        <dbReference type="SAM" id="SignalP"/>
    </source>
</evidence>
<keyword evidence="1" id="KW-0812">Transmembrane</keyword>
<keyword evidence="5" id="KW-1185">Reference proteome</keyword>
<name>M2PLN7_CERS8</name>
<feature type="transmembrane region" description="Helical" evidence="1">
    <location>
        <begin position="205"/>
        <end position="226"/>
    </location>
</feature>
<feature type="chain" id="PRO_5004022575" description="DUF6534 domain-containing protein" evidence="2">
    <location>
        <begin position="18"/>
        <end position="357"/>
    </location>
</feature>
<accession>M2PLN7</accession>
<dbReference type="Pfam" id="PF20152">
    <property type="entry name" value="DUF6534"/>
    <property type="match status" value="1"/>
</dbReference>
<dbReference type="InterPro" id="IPR045339">
    <property type="entry name" value="DUF6534"/>
</dbReference>
<organism evidence="4 5">
    <name type="scientific">Ceriporiopsis subvermispora (strain B)</name>
    <name type="common">White-rot fungus</name>
    <name type="synonym">Gelatoporia subvermispora</name>
    <dbReference type="NCBI Taxonomy" id="914234"/>
    <lineage>
        <taxon>Eukaryota</taxon>
        <taxon>Fungi</taxon>
        <taxon>Dikarya</taxon>
        <taxon>Basidiomycota</taxon>
        <taxon>Agaricomycotina</taxon>
        <taxon>Agaricomycetes</taxon>
        <taxon>Polyporales</taxon>
        <taxon>Gelatoporiaceae</taxon>
        <taxon>Gelatoporia</taxon>
    </lineage>
</organism>